<keyword evidence="11" id="KW-0324">Glycolysis</keyword>
<name>A0A6A3LQZ7_9STRA</name>
<evidence type="ECO:0000259" key="13">
    <source>
        <dbReference type="Pfam" id="PF00224"/>
    </source>
</evidence>
<comment type="pathway">
    <text evidence="2">Carbohydrate degradation; glycolysis; pyruvate from D-glyceraldehyde 3-phosphate: step 5/5.</text>
</comment>
<dbReference type="InterPro" id="IPR015793">
    <property type="entry name" value="Pyrv_Knase_brl"/>
</dbReference>
<dbReference type="Proteomes" id="UP000429607">
    <property type="component" value="Unassembled WGS sequence"/>
</dbReference>
<comment type="cofactor">
    <cofactor evidence="1">
        <name>K(+)</name>
        <dbReference type="ChEBI" id="CHEBI:29103"/>
    </cofactor>
</comment>
<feature type="domain" description="Pyruvate kinase barrel" evidence="13">
    <location>
        <begin position="64"/>
        <end position="95"/>
    </location>
</feature>
<comment type="caution">
    <text evidence="14">The sequence shown here is derived from an EMBL/GenBank/DDBJ whole genome shotgun (WGS) entry which is preliminary data.</text>
</comment>
<dbReference type="Gene3D" id="3.20.20.60">
    <property type="entry name" value="Phosphoenolpyruvate-binding domains"/>
    <property type="match status" value="1"/>
</dbReference>
<dbReference type="UniPathway" id="UPA00109">
    <property type="reaction ID" value="UER00188"/>
</dbReference>
<evidence type="ECO:0000313" key="17">
    <source>
        <dbReference type="Proteomes" id="UP000435112"/>
    </source>
</evidence>
<keyword evidence="5" id="KW-0808">Transferase</keyword>
<gene>
    <name evidence="15" type="ORF">PR001_g882</name>
    <name evidence="14" type="ORF">PR002_g13174</name>
</gene>
<dbReference type="GO" id="GO:0030955">
    <property type="term" value="F:potassium ion binding"/>
    <property type="evidence" value="ECO:0007669"/>
    <property type="project" value="InterPro"/>
</dbReference>
<evidence type="ECO:0000313" key="14">
    <source>
        <dbReference type="EMBL" id="KAE9018213.1"/>
    </source>
</evidence>
<reference evidence="16 17" key="1">
    <citation type="submission" date="2018-09" db="EMBL/GenBank/DDBJ databases">
        <title>Genomic investigation of the strawberry pathogen Phytophthora fragariae indicates pathogenicity is determined by transcriptional variation in three key races.</title>
        <authorList>
            <person name="Adams T.M."/>
            <person name="Armitage A.D."/>
            <person name="Sobczyk M.K."/>
            <person name="Bates H.J."/>
            <person name="Dunwell J.M."/>
            <person name="Nellist C.F."/>
            <person name="Harrison R.J."/>
        </authorList>
    </citation>
    <scope>NUCLEOTIDE SEQUENCE [LARGE SCALE GENOMIC DNA]</scope>
    <source>
        <strain evidence="15 16">SCRP249</strain>
        <strain evidence="14 17">SCRP324</strain>
    </source>
</reference>
<evidence type="ECO:0000256" key="5">
    <source>
        <dbReference type="ARBA" id="ARBA00022679"/>
    </source>
</evidence>
<dbReference type="AlphaFoldDB" id="A0A6A3LQZ7"/>
<evidence type="ECO:0000256" key="3">
    <source>
        <dbReference type="ARBA" id="ARBA00008663"/>
    </source>
</evidence>
<evidence type="ECO:0000256" key="7">
    <source>
        <dbReference type="ARBA" id="ARBA00022741"/>
    </source>
</evidence>
<keyword evidence="6" id="KW-0479">Metal-binding</keyword>
<evidence type="ECO:0000313" key="15">
    <source>
        <dbReference type="EMBL" id="KAE9052064.1"/>
    </source>
</evidence>
<keyword evidence="8" id="KW-0418">Kinase</keyword>
<dbReference type="GO" id="GO:0016301">
    <property type="term" value="F:kinase activity"/>
    <property type="evidence" value="ECO:0007669"/>
    <property type="project" value="UniProtKB-KW"/>
</dbReference>
<dbReference type="EC" id="2.7.1.40" evidence="4"/>
<keyword evidence="7" id="KW-0547">Nucleotide-binding</keyword>
<dbReference type="Pfam" id="PF00224">
    <property type="entry name" value="PK"/>
    <property type="match status" value="1"/>
</dbReference>
<dbReference type="EMBL" id="QXFU01000859">
    <property type="protein sequence ID" value="KAE9018213.1"/>
    <property type="molecule type" value="Genomic_DNA"/>
</dbReference>
<evidence type="ECO:0000256" key="4">
    <source>
        <dbReference type="ARBA" id="ARBA00012142"/>
    </source>
</evidence>
<keyword evidence="10" id="KW-0460">Magnesium</keyword>
<keyword evidence="12" id="KW-0670">Pyruvate</keyword>
<dbReference type="Proteomes" id="UP000435112">
    <property type="component" value="Unassembled WGS sequence"/>
</dbReference>
<evidence type="ECO:0000256" key="6">
    <source>
        <dbReference type="ARBA" id="ARBA00022723"/>
    </source>
</evidence>
<evidence type="ECO:0000256" key="2">
    <source>
        <dbReference type="ARBA" id="ARBA00004997"/>
    </source>
</evidence>
<dbReference type="PANTHER" id="PTHR11817">
    <property type="entry name" value="PYRUVATE KINASE"/>
    <property type="match status" value="1"/>
</dbReference>
<dbReference type="OrthoDB" id="1719943at2759"/>
<evidence type="ECO:0000256" key="9">
    <source>
        <dbReference type="ARBA" id="ARBA00022840"/>
    </source>
</evidence>
<evidence type="ECO:0000256" key="11">
    <source>
        <dbReference type="ARBA" id="ARBA00023152"/>
    </source>
</evidence>
<sequence>MRQSVNTEDMNLPGCKVLLLTLTEKNKDDLVNFGLIIPKFESPEILAKTDGVMVALDDHGSSPECTDGANAVLDGTKAVMLSRESANGDYSTQAVEVMFATCLQAETAIHYNDV</sequence>
<comment type="similarity">
    <text evidence="3">Belongs to the pyruvate kinase family.</text>
</comment>
<protein>
    <recommendedName>
        <fullName evidence="4">pyruvate kinase</fullName>
        <ecNumber evidence="4">2.7.1.40</ecNumber>
    </recommendedName>
</protein>
<evidence type="ECO:0000313" key="16">
    <source>
        <dbReference type="Proteomes" id="UP000429607"/>
    </source>
</evidence>
<dbReference type="SUPFAM" id="SSF51621">
    <property type="entry name" value="Phosphoenolpyruvate/pyruvate domain"/>
    <property type="match status" value="1"/>
</dbReference>
<evidence type="ECO:0000256" key="10">
    <source>
        <dbReference type="ARBA" id="ARBA00022842"/>
    </source>
</evidence>
<dbReference type="InterPro" id="IPR015813">
    <property type="entry name" value="Pyrv/PenolPyrv_kinase-like_dom"/>
</dbReference>
<evidence type="ECO:0000256" key="8">
    <source>
        <dbReference type="ARBA" id="ARBA00022777"/>
    </source>
</evidence>
<evidence type="ECO:0000256" key="12">
    <source>
        <dbReference type="ARBA" id="ARBA00023317"/>
    </source>
</evidence>
<dbReference type="GO" id="GO:0000287">
    <property type="term" value="F:magnesium ion binding"/>
    <property type="evidence" value="ECO:0007669"/>
    <property type="project" value="InterPro"/>
</dbReference>
<proteinExistence type="inferred from homology"/>
<dbReference type="GO" id="GO:0005524">
    <property type="term" value="F:ATP binding"/>
    <property type="evidence" value="ECO:0007669"/>
    <property type="project" value="UniProtKB-KW"/>
</dbReference>
<evidence type="ECO:0000256" key="1">
    <source>
        <dbReference type="ARBA" id="ARBA00001958"/>
    </source>
</evidence>
<organism evidence="14 17">
    <name type="scientific">Phytophthora rubi</name>
    <dbReference type="NCBI Taxonomy" id="129364"/>
    <lineage>
        <taxon>Eukaryota</taxon>
        <taxon>Sar</taxon>
        <taxon>Stramenopiles</taxon>
        <taxon>Oomycota</taxon>
        <taxon>Peronosporomycetes</taxon>
        <taxon>Peronosporales</taxon>
        <taxon>Peronosporaceae</taxon>
        <taxon>Phytophthora</taxon>
    </lineage>
</organism>
<dbReference type="InterPro" id="IPR040442">
    <property type="entry name" value="Pyrv_kinase-like_dom_sf"/>
</dbReference>
<dbReference type="EMBL" id="QXFV01000024">
    <property type="protein sequence ID" value="KAE9052064.1"/>
    <property type="molecule type" value="Genomic_DNA"/>
</dbReference>
<accession>A0A6A3LQZ7</accession>
<dbReference type="GO" id="GO:0004743">
    <property type="term" value="F:pyruvate kinase activity"/>
    <property type="evidence" value="ECO:0007669"/>
    <property type="project" value="UniProtKB-EC"/>
</dbReference>
<dbReference type="InterPro" id="IPR001697">
    <property type="entry name" value="Pyr_Knase"/>
</dbReference>
<keyword evidence="9" id="KW-0067">ATP-binding</keyword>